<gene>
    <name evidence="1" type="ORF">POCTA_138.1.T0050114</name>
</gene>
<reference evidence="1" key="1">
    <citation type="submission" date="2021-01" db="EMBL/GenBank/DDBJ databases">
        <authorList>
            <consortium name="Genoscope - CEA"/>
            <person name="William W."/>
        </authorList>
    </citation>
    <scope>NUCLEOTIDE SEQUENCE</scope>
</reference>
<name>A0A8S1S4F0_PAROT</name>
<comment type="caution">
    <text evidence="1">The sequence shown here is derived from an EMBL/GenBank/DDBJ whole genome shotgun (WGS) entry which is preliminary data.</text>
</comment>
<dbReference type="AlphaFoldDB" id="A0A8S1S4F0"/>
<protein>
    <submittedName>
        <fullName evidence="1">Uncharacterized protein</fullName>
    </submittedName>
</protein>
<evidence type="ECO:0000313" key="1">
    <source>
        <dbReference type="EMBL" id="CAD8133829.1"/>
    </source>
</evidence>
<dbReference type="Proteomes" id="UP000683925">
    <property type="component" value="Unassembled WGS sequence"/>
</dbReference>
<keyword evidence="2" id="KW-1185">Reference proteome</keyword>
<proteinExistence type="predicted"/>
<accession>A0A8S1S4F0</accession>
<dbReference type="EMBL" id="CAJJDP010000004">
    <property type="protein sequence ID" value="CAD8133829.1"/>
    <property type="molecule type" value="Genomic_DNA"/>
</dbReference>
<sequence>MNKTYPSTEVWTQMNDQLQKSIQNNIIKEQELKNLNFAFEDLALLQHQLNNAINLWKSSSISQNDQYLLQQQIPLLLLALNQNLSTLTTMLILDLFNLMAFKNEESFAKPLIQNLGVPYLLDRLQDENMEICQKSFSLLGLVSKKYLNDIGALPILINLSKRIKIDSHDYFNLILEIGRHAQSKEHLQLICKYILQTDSCEPLFYLKKLIYFINKSPEEQYVSNILLEGQILSILRKIFKIVSTNSELTQCYIISLLSFLKQYSPQSKELTSNSILQFFNINVDKHNYSLTDLYTQSLYGLIHQDSDLIKEVIKNQQIINNLFAFYDQKAIANFAQIFNRVIEFDLDYEIKYLIKKGMLFKYYTQLNRNDSSLHSSLEGIHQLLRKGYIKDNLNQLQKKVRNSLVSKAEDKTLQLEIVRLIQQQKQ</sequence>
<dbReference type="OrthoDB" id="309497at2759"/>
<organism evidence="1 2">
    <name type="scientific">Paramecium octaurelia</name>
    <dbReference type="NCBI Taxonomy" id="43137"/>
    <lineage>
        <taxon>Eukaryota</taxon>
        <taxon>Sar</taxon>
        <taxon>Alveolata</taxon>
        <taxon>Ciliophora</taxon>
        <taxon>Intramacronucleata</taxon>
        <taxon>Oligohymenophorea</taxon>
        <taxon>Peniculida</taxon>
        <taxon>Parameciidae</taxon>
        <taxon>Paramecium</taxon>
    </lineage>
</organism>
<evidence type="ECO:0000313" key="2">
    <source>
        <dbReference type="Proteomes" id="UP000683925"/>
    </source>
</evidence>